<dbReference type="STRING" id="33935.ADM90_19405"/>
<accession>A0A0M9DII3</accession>
<keyword evidence="2" id="KW-1185">Reference proteome</keyword>
<dbReference type="RefSeq" id="WP_053996547.1">
    <property type="nucleotide sequence ID" value="NZ_CP065643.1"/>
</dbReference>
<gene>
    <name evidence="1" type="ORF">ADM90_19405</name>
</gene>
<protein>
    <submittedName>
        <fullName evidence="1">Uncharacterized protein</fullName>
    </submittedName>
</protein>
<dbReference type="Proteomes" id="UP000037977">
    <property type="component" value="Unassembled WGS sequence"/>
</dbReference>
<organism evidence="1 2">
    <name type="scientific">Lysinibacillus macroides</name>
    <dbReference type="NCBI Taxonomy" id="33935"/>
    <lineage>
        <taxon>Bacteria</taxon>
        <taxon>Bacillati</taxon>
        <taxon>Bacillota</taxon>
        <taxon>Bacilli</taxon>
        <taxon>Bacillales</taxon>
        <taxon>Bacillaceae</taxon>
        <taxon>Lysinibacillus</taxon>
    </lineage>
</organism>
<evidence type="ECO:0000313" key="1">
    <source>
        <dbReference type="EMBL" id="KOY81303.1"/>
    </source>
</evidence>
<dbReference type="EMBL" id="LGCI01000010">
    <property type="protein sequence ID" value="KOY81303.1"/>
    <property type="molecule type" value="Genomic_DNA"/>
</dbReference>
<name>A0A0M9DII3_9BACI</name>
<dbReference type="PATRIC" id="fig|33935.3.peg.2705"/>
<dbReference type="AlphaFoldDB" id="A0A0M9DII3"/>
<reference evidence="1 2" key="1">
    <citation type="submission" date="2015-07" db="EMBL/GenBank/DDBJ databases">
        <title>Genome sequencing project for genomic taxonomy and phylogenomics of Bacillus-like bacteria.</title>
        <authorList>
            <person name="Liu B."/>
            <person name="Wang J."/>
            <person name="Zhu Y."/>
            <person name="Liu G."/>
            <person name="Chen Q."/>
            <person name="Chen Z."/>
            <person name="Che J."/>
            <person name="Ge C."/>
            <person name="Shi H."/>
            <person name="Pan Z."/>
            <person name="Liu X."/>
        </authorList>
    </citation>
    <scope>NUCLEOTIDE SEQUENCE [LARGE SCALE GENOMIC DNA]</scope>
    <source>
        <strain evidence="1 2">DSM 54</strain>
    </source>
</reference>
<proteinExistence type="predicted"/>
<comment type="caution">
    <text evidence="1">The sequence shown here is derived from an EMBL/GenBank/DDBJ whole genome shotgun (WGS) entry which is preliminary data.</text>
</comment>
<evidence type="ECO:0000313" key="2">
    <source>
        <dbReference type="Proteomes" id="UP000037977"/>
    </source>
</evidence>
<sequence length="66" mass="7600">MKYKCEKCGNDHLFYNEVSLLAKQLICNEESAMNGEIVDKTDEVSNTYEIVYCYQCSEVVDSGELY</sequence>